<dbReference type="SUPFAM" id="SSF141072">
    <property type="entry name" value="CalX-like"/>
    <property type="match status" value="1"/>
</dbReference>
<dbReference type="InterPro" id="IPR038081">
    <property type="entry name" value="CalX-like_sf"/>
</dbReference>
<keyword evidence="6" id="KW-0106">Calcium</keyword>
<dbReference type="GO" id="GO:0005509">
    <property type="term" value="F:calcium ion binding"/>
    <property type="evidence" value="ECO:0007669"/>
    <property type="project" value="InterPro"/>
</dbReference>
<evidence type="ECO:0000313" key="10">
    <source>
        <dbReference type="EMBL" id="AYV39253.1"/>
    </source>
</evidence>
<dbReference type="InterPro" id="IPR011049">
    <property type="entry name" value="Serralysin-like_metalloprot_C"/>
</dbReference>
<keyword evidence="8" id="KW-0472">Membrane</keyword>
<dbReference type="SUPFAM" id="SSF51120">
    <property type="entry name" value="beta-Roll"/>
    <property type="match status" value="1"/>
</dbReference>
<dbReference type="SUPFAM" id="SSF53300">
    <property type="entry name" value="vWA-like"/>
    <property type="match status" value="1"/>
</dbReference>
<dbReference type="GO" id="GO:0090729">
    <property type="term" value="F:toxin activity"/>
    <property type="evidence" value="ECO:0007669"/>
    <property type="project" value="UniProtKB-KW"/>
</dbReference>
<evidence type="ECO:0000256" key="8">
    <source>
        <dbReference type="ARBA" id="ARBA00023136"/>
    </source>
</evidence>
<comment type="subcellular location">
    <subcellularLocation>
        <location evidence="1">Membrane</location>
    </subcellularLocation>
    <subcellularLocation>
        <location evidence="2">Secreted</location>
    </subcellularLocation>
</comment>
<dbReference type="InterPro" id="IPR018511">
    <property type="entry name" value="Hemolysin-typ_Ca-bd_CS"/>
</dbReference>
<dbReference type="AlphaFoldDB" id="A0AAN1QHV0"/>
<evidence type="ECO:0000256" key="4">
    <source>
        <dbReference type="ARBA" id="ARBA00022656"/>
    </source>
</evidence>
<sequence>MFGGEKESGVVEFYRGGVLVSTLMFSSDAAGGEYNQNFQVQQGGFDTMVIKATNNGNTNTSDNSDFTVKSIEFLGSYTPQAIAYGSGTVATQWGADGKGYMALDIKPEDFERGLLTATGSPITISKSGNNTLLGNDGSGKLVFKLEFTPATGKWEFFQYAEMQRPDDGDIDFTFKAFDRDGDSSQGSFAVNPLARPTVVNIASDSELEGTSLQHVVTLSGATNVVTQYSFSIAGTGANAATNADWGRPTFSHGVTLSADGKSVSVPAGVTSFTVTVPTVNDRLVETNETLQVTVGDKSGTGTIIDNDFRVHLENGLVDEDGLSGGNAGLPEPVGEPISGPLSVTQQLQVTDGSGNNVTGVQLKLLSIGGITGIEGQVLNWEQVGSGLNGYIGTKTPANLAFTVTVDNNANPPSYTFTMIKPLSHLVDGQSNILSSQDELRLTVNYEVSKAGFDTIPDSFVVAVRDDVPVAGPIFHAVESETKVGANVQLILDISGSMAWDAKTGSDKNVIKSRLDVMKESAYQLLDQYLAQGQTKVQLIVFSYDAALKGDSSWLDVATAKNIISQLKADGSTDYDDALKLAQNSWGGSNSGRLNGATNVSYFLSDGQPNPNDEIDKFEEQTWTEHLHNNKVTALSYGMGDNVPASHLDKVAFDGYLNVDGNAVIVPDVTKLPPILLQSVVQPIGGNLLSGSDGFGVGADGGFVSQLTVRGVTYNFNGNTVTTSTSGSSNTLSHSFDAVTKTLTIYIDNKHSLIVDLDNGSYQFFGAAVSPSVKLDFGYTLKDLDGDTSSSTLTFVVGTDVRSTGDVIDDVRLNYFGTSYEQLLWSNPAGISNQLIANHTRGVVIDVGAGGDNVLSGRGDDIIYLGESHAILDQNASAPNNIAAAQQKLVSFMSGADSSLLVTPSNGEDSALKTQAFSTAHIDIAHGGAGSDRIYGQGGVDLLFGGSGNDLLFGGDGNDGLRGGTGNDLLSGGTGNDYLSGGLGNDILTGGDGADIFVWNKGDTESGKLTVDTVTDFKPSLSDPTLRDKLDLSDLLDHDGSKTESLLKNLLSVSADSQGVHLKVSDSVGGSVTQEIVLSGHTFGSLTGNSGATASQVIDYMLTNNMLDIDK</sequence>
<dbReference type="InterPro" id="IPR043824">
    <property type="entry name" value="DUF5801"/>
</dbReference>
<evidence type="ECO:0000256" key="5">
    <source>
        <dbReference type="ARBA" id="ARBA00022737"/>
    </source>
</evidence>
<dbReference type="PRINTS" id="PR00313">
    <property type="entry name" value="CABNDNGRPT"/>
</dbReference>
<dbReference type="GO" id="GO:0016020">
    <property type="term" value="C:membrane"/>
    <property type="evidence" value="ECO:0007669"/>
    <property type="project" value="UniProtKB-SubCell"/>
</dbReference>
<dbReference type="InterPro" id="IPR036465">
    <property type="entry name" value="vWFA_dom_sf"/>
</dbReference>
<evidence type="ECO:0000256" key="1">
    <source>
        <dbReference type="ARBA" id="ARBA00004370"/>
    </source>
</evidence>
<dbReference type="PROSITE" id="PS00330">
    <property type="entry name" value="HEMOLYSIN_CALCIUM"/>
    <property type="match status" value="3"/>
</dbReference>
<accession>A0AAN1QHV0</accession>
<dbReference type="InterPro" id="IPR019960">
    <property type="entry name" value="T1SS_VCA0849"/>
</dbReference>
<evidence type="ECO:0000256" key="7">
    <source>
        <dbReference type="ARBA" id="ARBA00023026"/>
    </source>
</evidence>
<dbReference type="PRINTS" id="PR01488">
    <property type="entry name" value="RTXTOXINA"/>
</dbReference>
<dbReference type="EMBL" id="CP033604">
    <property type="protein sequence ID" value="AYV39253.1"/>
    <property type="molecule type" value="Genomic_DNA"/>
</dbReference>
<evidence type="ECO:0000259" key="9">
    <source>
        <dbReference type="PROSITE" id="PS50234"/>
    </source>
</evidence>
<dbReference type="InterPro" id="IPR050557">
    <property type="entry name" value="RTX_toxin/Mannuronan_C5-epim"/>
</dbReference>
<protein>
    <submittedName>
        <fullName evidence="10">Type I secretion C-terminal target domain-containing protein</fullName>
    </submittedName>
</protein>
<dbReference type="PANTHER" id="PTHR38340:SF1">
    <property type="entry name" value="S-LAYER PROTEIN"/>
    <property type="match status" value="1"/>
</dbReference>
<dbReference type="Gene3D" id="2.60.40.2030">
    <property type="match status" value="1"/>
</dbReference>
<keyword evidence="3" id="KW-0964">Secreted</keyword>
<evidence type="ECO:0000313" key="11">
    <source>
        <dbReference type="Proteomes" id="UP000267614"/>
    </source>
</evidence>
<dbReference type="Proteomes" id="UP000267614">
    <property type="component" value="Chromosome"/>
</dbReference>
<reference evidence="10 11" key="1">
    <citation type="submission" date="2018-11" db="EMBL/GenBank/DDBJ databases">
        <title>Complete genome sequence of multidrug-resistant Aeromonas veronii strain MS-18-37.</title>
        <authorList>
            <person name="Abdelhamed H."/>
            <person name="Lawrence M."/>
            <person name="Waldbieser G."/>
        </authorList>
    </citation>
    <scope>NUCLEOTIDE SEQUENCE [LARGE SCALE GENOMIC DNA]</scope>
    <source>
        <strain evidence="10 11">MS-18-37</strain>
    </source>
</reference>
<keyword evidence="4" id="KW-0800">Toxin</keyword>
<proteinExistence type="predicted"/>
<dbReference type="Pfam" id="PF19116">
    <property type="entry name" value="DUF5801"/>
    <property type="match status" value="1"/>
</dbReference>
<dbReference type="InterPro" id="IPR003995">
    <property type="entry name" value="RTX_toxin_determinant-A"/>
</dbReference>
<dbReference type="InterPro" id="IPR002035">
    <property type="entry name" value="VWF_A"/>
</dbReference>
<gene>
    <name evidence="10" type="ORF">EFI48_04640</name>
</gene>
<dbReference type="Pfam" id="PF00092">
    <property type="entry name" value="VWA"/>
    <property type="match status" value="1"/>
</dbReference>
<dbReference type="Gene3D" id="3.40.50.410">
    <property type="entry name" value="von Willebrand factor, type A domain"/>
    <property type="match status" value="1"/>
</dbReference>
<dbReference type="CDD" id="cd00198">
    <property type="entry name" value="vWFA"/>
    <property type="match status" value="1"/>
</dbReference>
<dbReference type="InterPro" id="IPR001343">
    <property type="entry name" value="Hemolysn_Ca-bd"/>
</dbReference>
<evidence type="ECO:0000256" key="6">
    <source>
        <dbReference type="ARBA" id="ARBA00022837"/>
    </source>
</evidence>
<dbReference type="Pfam" id="PF00353">
    <property type="entry name" value="HemolysinCabind"/>
    <property type="match status" value="3"/>
</dbReference>
<dbReference type="NCBIfam" id="TIGR03661">
    <property type="entry name" value="T1SS_VCA0849"/>
    <property type="match status" value="1"/>
</dbReference>
<name>A0AAN1QHV0_AERVE</name>
<dbReference type="Gene3D" id="2.150.10.10">
    <property type="entry name" value="Serralysin-like metalloprotease, C-terminal"/>
    <property type="match status" value="1"/>
</dbReference>
<dbReference type="PANTHER" id="PTHR38340">
    <property type="entry name" value="S-LAYER PROTEIN"/>
    <property type="match status" value="1"/>
</dbReference>
<dbReference type="SMART" id="SM00327">
    <property type="entry name" value="VWA"/>
    <property type="match status" value="1"/>
</dbReference>
<dbReference type="PROSITE" id="PS50234">
    <property type="entry name" value="VWFA"/>
    <property type="match status" value="1"/>
</dbReference>
<keyword evidence="5" id="KW-0677">Repeat</keyword>
<keyword evidence="7" id="KW-0843">Virulence</keyword>
<dbReference type="GO" id="GO:0005576">
    <property type="term" value="C:extracellular region"/>
    <property type="evidence" value="ECO:0007669"/>
    <property type="project" value="UniProtKB-SubCell"/>
</dbReference>
<evidence type="ECO:0000256" key="2">
    <source>
        <dbReference type="ARBA" id="ARBA00004613"/>
    </source>
</evidence>
<organism evidence="10 11">
    <name type="scientific">Aeromonas veronii</name>
    <dbReference type="NCBI Taxonomy" id="654"/>
    <lineage>
        <taxon>Bacteria</taxon>
        <taxon>Pseudomonadati</taxon>
        <taxon>Pseudomonadota</taxon>
        <taxon>Gammaproteobacteria</taxon>
        <taxon>Aeromonadales</taxon>
        <taxon>Aeromonadaceae</taxon>
        <taxon>Aeromonas</taxon>
    </lineage>
</organism>
<evidence type="ECO:0000256" key="3">
    <source>
        <dbReference type="ARBA" id="ARBA00022525"/>
    </source>
</evidence>
<feature type="domain" description="VWFA" evidence="9">
    <location>
        <begin position="486"/>
        <end position="679"/>
    </location>
</feature>